<dbReference type="Pfam" id="PF15317">
    <property type="entry name" value="Lbh"/>
    <property type="match status" value="1"/>
</dbReference>
<dbReference type="InterPro" id="IPR042945">
    <property type="entry name" value="LBH_dom_prot"/>
</dbReference>
<protein>
    <submittedName>
        <fullName evidence="4">LBH domain-containing protein 2 isoform X1</fullName>
    </submittedName>
</protein>
<feature type="compositionally biased region" description="Low complexity" evidence="1">
    <location>
        <begin position="131"/>
        <end position="167"/>
    </location>
</feature>
<dbReference type="PANTHER" id="PTHR14987:SF3">
    <property type="entry name" value="LBH DOMAIN-CONTAINING PROTEIN 2"/>
    <property type="match status" value="1"/>
</dbReference>
<dbReference type="PANTHER" id="PTHR14987">
    <property type="entry name" value="PROTEIN LBH-RELATED"/>
    <property type="match status" value="1"/>
</dbReference>
<feature type="region of interest" description="Disordered" evidence="1">
    <location>
        <begin position="1"/>
        <end position="32"/>
    </location>
</feature>
<dbReference type="KEGG" id="pdic:114492114"/>
<gene>
    <name evidence="4" type="primary">LBHD2</name>
</gene>
<dbReference type="OrthoDB" id="9421103at2759"/>
<accession>A0A6J2L941</accession>
<sequence length="167" mass="16775">MLTEVQLGRGRGAQARAGRRLEQWEASGRGVGPSFRPTTDLCLLVHLRAVPLQPHGGGSMNGPQPAVPEPSPAEEAEGRAGKAAAGAREQGPRLGPRLPSIVVEPSEAGAVESGELRWPPEGAQRGSPQIQGAAAPAPSLPGAPGDAAPDAAGSRRAGSGSQALAAQ</sequence>
<reference evidence="4" key="1">
    <citation type="submission" date="2025-08" db="UniProtKB">
        <authorList>
            <consortium name="RefSeq"/>
        </authorList>
    </citation>
    <scope>IDENTIFICATION</scope>
    <source>
        <tissue evidence="4">Muscle</tissue>
    </source>
</reference>
<feature type="compositionally biased region" description="Low complexity" evidence="1">
    <location>
        <begin position="1"/>
        <end position="16"/>
    </location>
</feature>
<feature type="domain" description="LBH" evidence="2">
    <location>
        <begin position="96"/>
        <end position="121"/>
    </location>
</feature>
<proteinExistence type="predicted"/>
<organism evidence="3 4">
    <name type="scientific">Phyllostomus discolor</name>
    <name type="common">pale spear-nosed bat</name>
    <dbReference type="NCBI Taxonomy" id="89673"/>
    <lineage>
        <taxon>Eukaryota</taxon>
        <taxon>Metazoa</taxon>
        <taxon>Chordata</taxon>
        <taxon>Craniata</taxon>
        <taxon>Vertebrata</taxon>
        <taxon>Euteleostomi</taxon>
        <taxon>Mammalia</taxon>
        <taxon>Eutheria</taxon>
        <taxon>Laurasiatheria</taxon>
        <taxon>Chiroptera</taxon>
        <taxon>Yangochiroptera</taxon>
        <taxon>Phyllostomidae</taxon>
        <taxon>Phyllostominae</taxon>
        <taxon>Phyllostomus</taxon>
    </lineage>
</organism>
<dbReference type="CTD" id="107984640"/>
<dbReference type="AlphaFoldDB" id="A0A6J2L941"/>
<dbReference type="InterPro" id="IPR038990">
    <property type="entry name" value="LBH_dom"/>
</dbReference>
<name>A0A6J2L941_9CHIR</name>
<dbReference type="RefSeq" id="XP_028362105.2">
    <property type="nucleotide sequence ID" value="XM_028506304.2"/>
</dbReference>
<dbReference type="Proteomes" id="UP000504628">
    <property type="component" value="Chromosome 1"/>
</dbReference>
<evidence type="ECO:0000256" key="1">
    <source>
        <dbReference type="SAM" id="MobiDB-lite"/>
    </source>
</evidence>
<dbReference type="InParanoid" id="A0A6J2L941"/>
<feature type="region of interest" description="Disordered" evidence="1">
    <location>
        <begin position="53"/>
        <end position="167"/>
    </location>
</feature>
<evidence type="ECO:0000313" key="3">
    <source>
        <dbReference type="Proteomes" id="UP000504628"/>
    </source>
</evidence>
<evidence type="ECO:0000259" key="2">
    <source>
        <dbReference type="Pfam" id="PF15317"/>
    </source>
</evidence>
<evidence type="ECO:0000313" key="4">
    <source>
        <dbReference type="RefSeq" id="XP_028362105.2"/>
    </source>
</evidence>
<dbReference type="GeneID" id="114492114"/>
<keyword evidence="3" id="KW-1185">Reference proteome</keyword>